<dbReference type="AlphaFoldDB" id="A0A510I766"/>
<dbReference type="EMBL" id="AP019798">
    <property type="protein sequence ID" value="BBL89058.1"/>
    <property type="molecule type" value="Genomic_DNA"/>
</dbReference>
<reference evidence="2" key="1">
    <citation type="submission" date="2019-07" db="EMBL/GenBank/DDBJ databases">
        <title>Complete Genome Sequences of Vibrion rotiferianus strain AM7.</title>
        <authorList>
            <person name="Miyazaki K."/>
            <person name="Wiseschart A."/>
            <person name="Pootanakit K."/>
            <person name="Ishimori K."/>
            <person name="Kitahara K."/>
        </authorList>
    </citation>
    <scope>NUCLEOTIDE SEQUENCE [LARGE SCALE GENOMIC DNA]</scope>
    <source>
        <strain evidence="2">AM7</strain>
    </source>
</reference>
<name>A0A510I766_9VIBR</name>
<accession>A0A510I766</accession>
<sequence length="60" mass="7078">MITRVSVRKQQDVKFMKMMKLRYRIGMSDQWTEVVVSMFVAQSLAKEYLGYGWQAEVLSV</sequence>
<organism evidence="1 2">
    <name type="scientific">Vibrio rotiferianus</name>
    <dbReference type="NCBI Taxonomy" id="190895"/>
    <lineage>
        <taxon>Bacteria</taxon>
        <taxon>Pseudomonadati</taxon>
        <taxon>Pseudomonadota</taxon>
        <taxon>Gammaproteobacteria</taxon>
        <taxon>Vibrionales</taxon>
        <taxon>Vibrionaceae</taxon>
        <taxon>Vibrio</taxon>
    </lineage>
</organism>
<evidence type="ECO:0000313" key="2">
    <source>
        <dbReference type="Proteomes" id="UP000315115"/>
    </source>
</evidence>
<protein>
    <submittedName>
        <fullName evidence="1">Uncharacterized protein</fullName>
    </submittedName>
</protein>
<gene>
    <name evidence="1" type="ORF">VroAM7_17110</name>
</gene>
<proteinExistence type="predicted"/>
<evidence type="ECO:0000313" key="1">
    <source>
        <dbReference type="EMBL" id="BBL89058.1"/>
    </source>
</evidence>
<dbReference type="Proteomes" id="UP000315115">
    <property type="component" value="Chromosome 1"/>
</dbReference>